<dbReference type="PROSITE" id="PS51387">
    <property type="entry name" value="FAD_PCMH"/>
    <property type="match status" value="1"/>
</dbReference>
<reference evidence="6" key="2">
    <citation type="journal article" date="2023" name="IMA Fungus">
        <title>Comparative genomic study of the Penicillium genus elucidates a diverse pangenome and 15 lateral gene transfer events.</title>
        <authorList>
            <person name="Petersen C."/>
            <person name="Sorensen T."/>
            <person name="Nielsen M.R."/>
            <person name="Sondergaard T.E."/>
            <person name="Sorensen J.L."/>
            <person name="Fitzpatrick D.A."/>
            <person name="Frisvad J.C."/>
            <person name="Nielsen K.L."/>
        </authorList>
    </citation>
    <scope>NUCLEOTIDE SEQUENCE</scope>
    <source>
        <strain evidence="6">IBT 35675</strain>
    </source>
</reference>
<reference evidence="6" key="1">
    <citation type="submission" date="2022-12" db="EMBL/GenBank/DDBJ databases">
        <authorList>
            <person name="Petersen C."/>
        </authorList>
    </citation>
    <scope>NUCLEOTIDE SEQUENCE</scope>
    <source>
        <strain evidence="6">IBT 35675</strain>
    </source>
</reference>
<dbReference type="AlphaFoldDB" id="A0A9W9QLU1"/>
<dbReference type="Proteomes" id="UP001148299">
    <property type="component" value="Unassembled WGS sequence"/>
</dbReference>
<dbReference type="PANTHER" id="PTHR42973">
    <property type="entry name" value="BINDING OXIDOREDUCTASE, PUTATIVE (AFU_ORTHOLOGUE AFUA_1G17690)-RELATED"/>
    <property type="match status" value="1"/>
</dbReference>
<feature type="domain" description="FAD-binding PCMH-type" evidence="5">
    <location>
        <begin position="43"/>
        <end position="236"/>
    </location>
</feature>
<gene>
    <name evidence="6" type="ORF">N7541_009427</name>
</gene>
<keyword evidence="2" id="KW-0285">Flavoprotein</keyword>
<name>A0A9W9QLU1_PENBR</name>
<dbReference type="InterPro" id="IPR012951">
    <property type="entry name" value="BBE"/>
</dbReference>
<dbReference type="PANTHER" id="PTHR42973:SF17">
    <property type="entry name" value="OXIDASE, PUTATIVE (AFU_ORTHOLOGUE AFUA_6G14340)-RELATED"/>
    <property type="match status" value="1"/>
</dbReference>
<comment type="similarity">
    <text evidence="1">Belongs to the oxygen-dependent FAD-linked oxidoreductase family.</text>
</comment>
<dbReference type="InterPro" id="IPR016166">
    <property type="entry name" value="FAD-bd_PCMH"/>
</dbReference>
<dbReference type="GO" id="GO:0016491">
    <property type="term" value="F:oxidoreductase activity"/>
    <property type="evidence" value="ECO:0007669"/>
    <property type="project" value="UniProtKB-KW"/>
</dbReference>
<evidence type="ECO:0000256" key="2">
    <source>
        <dbReference type="ARBA" id="ARBA00022630"/>
    </source>
</evidence>
<protein>
    <recommendedName>
        <fullName evidence="5">FAD-binding PCMH-type domain-containing protein</fullName>
    </recommendedName>
</protein>
<dbReference type="InterPro" id="IPR036318">
    <property type="entry name" value="FAD-bd_PCMH-like_sf"/>
</dbReference>
<dbReference type="Gene3D" id="3.30.465.10">
    <property type="match status" value="1"/>
</dbReference>
<evidence type="ECO:0000256" key="3">
    <source>
        <dbReference type="ARBA" id="ARBA00022827"/>
    </source>
</evidence>
<dbReference type="GO" id="GO:0071949">
    <property type="term" value="F:FAD binding"/>
    <property type="evidence" value="ECO:0007669"/>
    <property type="project" value="InterPro"/>
</dbReference>
<evidence type="ECO:0000256" key="1">
    <source>
        <dbReference type="ARBA" id="ARBA00005466"/>
    </source>
</evidence>
<dbReference type="Pfam" id="PF01565">
    <property type="entry name" value="FAD_binding_4"/>
    <property type="match status" value="1"/>
</dbReference>
<comment type="caution">
    <text evidence="6">The sequence shown here is derived from an EMBL/GenBank/DDBJ whole genome shotgun (WGS) entry which is preliminary data.</text>
</comment>
<evidence type="ECO:0000313" key="7">
    <source>
        <dbReference type="Proteomes" id="UP001148299"/>
    </source>
</evidence>
<dbReference type="InterPro" id="IPR016169">
    <property type="entry name" value="FAD-bd_PCMH_sub2"/>
</dbReference>
<evidence type="ECO:0000256" key="4">
    <source>
        <dbReference type="ARBA" id="ARBA00023002"/>
    </source>
</evidence>
<organism evidence="6 7">
    <name type="scientific">Penicillium brevicompactum</name>
    <dbReference type="NCBI Taxonomy" id="5074"/>
    <lineage>
        <taxon>Eukaryota</taxon>
        <taxon>Fungi</taxon>
        <taxon>Dikarya</taxon>
        <taxon>Ascomycota</taxon>
        <taxon>Pezizomycotina</taxon>
        <taxon>Eurotiomycetes</taxon>
        <taxon>Eurotiomycetidae</taxon>
        <taxon>Eurotiales</taxon>
        <taxon>Aspergillaceae</taxon>
        <taxon>Penicillium</taxon>
    </lineage>
</organism>
<evidence type="ECO:0000313" key="6">
    <source>
        <dbReference type="EMBL" id="KAJ5340303.1"/>
    </source>
</evidence>
<keyword evidence="4" id="KW-0560">Oxidoreductase</keyword>
<dbReference type="Pfam" id="PF08031">
    <property type="entry name" value="BBE"/>
    <property type="match status" value="1"/>
</dbReference>
<evidence type="ECO:0000259" key="5">
    <source>
        <dbReference type="PROSITE" id="PS51387"/>
    </source>
</evidence>
<dbReference type="InterPro" id="IPR050416">
    <property type="entry name" value="FAD-linked_Oxidoreductase"/>
</dbReference>
<dbReference type="InterPro" id="IPR006094">
    <property type="entry name" value="Oxid_FAD_bind_N"/>
</dbReference>
<keyword evidence="3" id="KW-0274">FAD</keyword>
<accession>A0A9W9QLU1</accession>
<dbReference type="Gene3D" id="3.40.462.20">
    <property type="match status" value="1"/>
</dbReference>
<sequence length="494" mass="53142">MGNAQSIAGHDCLVAAVGHNPSMVTFRTDAFFTFHIPLYNLNTPVIPAAITYPSTTEQVASILSCAVDNGYKVQARSGGHSYANYGMSLVSTQNLLNLANLHFLIGLGGADGAVVVDLKNFQQFSVDPDTLVATIGAGTLLGDLQTRLDYAGGRAVAHGTCPQVGTGGHFTIGGIGPLSREWGMALDHIVEAEVVLANSTIIRASEAHNQDVFFAIGGAAAGFGIVTEFKLHTHEVPREAIQYSFIWNLGTTSEKAELFKDWQRLISSKDLSRKFASKLIVSVAGVIISGTYFGSKEEWEAFKIEKHFPPSNPANIVTLTDWMGMLGSGAETLTESVVGGIPVPFYSKSMSFTPENLIPDRGVDTMFKYIGTTDKGTTVWFIIFNVEGGATNDIPINATAYAHRDAIMWMQSYAVNLLGPISTTTKNFLNGLNAVAASYHPSADFGAYPGYVDPQLIDPQTSYWGPNLPRLQTIKADIDPHDVFHNPQSVQALS</sequence>
<proteinExistence type="inferred from homology"/>
<dbReference type="EMBL" id="JAPZBR010000008">
    <property type="protein sequence ID" value="KAJ5340303.1"/>
    <property type="molecule type" value="Genomic_DNA"/>
</dbReference>
<dbReference type="SUPFAM" id="SSF56176">
    <property type="entry name" value="FAD-binding/transporter-associated domain-like"/>
    <property type="match status" value="1"/>
</dbReference>
<keyword evidence="7" id="KW-1185">Reference proteome</keyword>